<dbReference type="AlphaFoldDB" id="A0A846N0U3"/>
<dbReference type="Proteomes" id="UP000570514">
    <property type="component" value="Unassembled WGS sequence"/>
</dbReference>
<evidence type="ECO:0000313" key="2">
    <source>
        <dbReference type="Proteomes" id="UP000570514"/>
    </source>
</evidence>
<reference evidence="1 2" key="1">
    <citation type="submission" date="2020-03" db="EMBL/GenBank/DDBJ databases">
        <title>Genomic Encyclopedia of Type Strains, Phase IV (KMG-IV): sequencing the most valuable type-strain genomes for metagenomic binning, comparative biology and taxonomic classification.</title>
        <authorList>
            <person name="Goeker M."/>
        </authorList>
    </citation>
    <scope>NUCLEOTIDE SEQUENCE [LARGE SCALE GENOMIC DNA]</scope>
    <source>
        <strain evidence="1 2">DSM 19867</strain>
    </source>
</reference>
<organism evidence="1 2">
    <name type="scientific">Rhizomicrobium palustre</name>
    <dbReference type="NCBI Taxonomy" id="189966"/>
    <lineage>
        <taxon>Bacteria</taxon>
        <taxon>Pseudomonadati</taxon>
        <taxon>Pseudomonadota</taxon>
        <taxon>Alphaproteobacteria</taxon>
        <taxon>Micropepsales</taxon>
        <taxon>Micropepsaceae</taxon>
        <taxon>Rhizomicrobium</taxon>
    </lineage>
</organism>
<protein>
    <recommendedName>
        <fullName evidence="3">YbjN domain-containing protein</fullName>
    </recommendedName>
</protein>
<dbReference type="InterPro" id="IPR019660">
    <property type="entry name" value="Put_sensory_transdc_reg_YbjN"/>
</dbReference>
<gene>
    <name evidence="1" type="ORF">FHS83_002279</name>
</gene>
<dbReference type="Pfam" id="PF10722">
    <property type="entry name" value="YbjN"/>
    <property type="match status" value="1"/>
</dbReference>
<comment type="caution">
    <text evidence="1">The sequence shown here is derived from an EMBL/GenBank/DDBJ whole genome shotgun (WGS) entry which is preliminary data.</text>
</comment>
<name>A0A846N0U3_9PROT</name>
<dbReference type="RefSeq" id="WP_167083089.1">
    <property type="nucleotide sequence ID" value="NZ_BAAADC010000001.1"/>
</dbReference>
<keyword evidence="2" id="KW-1185">Reference proteome</keyword>
<sequence length="170" mass="17791">MMNSETAEKSTGVADIQAGLSSEMVTVLLQKTGYRVELAGEQDGSPVLRSATGGVVFHITFSNPVSGLANTFQTARFFAALQIEGDLPLTIVNCWNASMRFGRLHVSGGLLVLDMDVIAAGGVTQAQFIGAVQIWDRLVQGLVAYLRDVLPKVANEAGAPAAAEQQAAAG</sequence>
<evidence type="ECO:0008006" key="3">
    <source>
        <dbReference type="Google" id="ProtNLM"/>
    </source>
</evidence>
<accession>A0A846N0U3</accession>
<proteinExistence type="predicted"/>
<evidence type="ECO:0000313" key="1">
    <source>
        <dbReference type="EMBL" id="NIK88961.1"/>
    </source>
</evidence>
<dbReference type="EMBL" id="JAASRM010000001">
    <property type="protein sequence ID" value="NIK88961.1"/>
    <property type="molecule type" value="Genomic_DNA"/>
</dbReference>